<dbReference type="SMART" id="SM00220">
    <property type="entry name" value="S_TKc"/>
    <property type="match status" value="1"/>
</dbReference>
<name>A0A0F6VZK2_9BACT</name>
<dbReference type="STRING" id="927083.DB32_000766"/>
<gene>
    <name evidence="7" type="ORF">DB32_000766</name>
</gene>
<dbReference type="InterPro" id="IPR017441">
    <property type="entry name" value="Protein_kinase_ATP_BS"/>
</dbReference>
<keyword evidence="1" id="KW-0808">Transferase</keyword>
<evidence type="ECO:0000256" key="2">
    <source>
        <dbReference type="ARBA" id="ARBA00022741"/>
    </source>
</evidence>
<dbReference type="RefSeq" id="WP_053231055.1">
    <property type="nucleotide sequence ID" value="NZ_CP011125.1"/>
</dbReference>
<evidence type="ECO:0000313" key="8">
    <source>
        <dbReference type="Proteomes" id="UP000034883"/>
    </source>
</evidence>
<dbReference type="PROSITE" id="PS00108">
    <property type="entry name" value="PROTEIN_KINASE_ST"/>
    <property type="match status" value="1"/>
</dbReference>
<accession>A0A0F6VZK2</accession>
<keyword evidence="4 5" id="KW-0067">ATP-binding</keyword>
<dbReference type="Pfam" id="PF00069">
    <property type="entry name" value="Pkinase"/>
    <property type="match status" value="1"/>
</dbReference>
<keyword evidence="8" id="KW-1185">Reference proteome</keyword>
<dbReference type="AlphaFoldDB" id="A0A0F6VZK2"/>
<dbReference type="Gene3D" id="1.10.510.10">
    <property type="entry name" value="Transferase(Phosphotransferase) domain 1"/>
    <property type="match status" value="1"/>
</dbReference>
<evidence type="ECO:0000256" key="4">
    <source>
        <dbReference type="ARBA" id="ARBA00022840"/>
    </source>
</evidence>
<dbReference type="Proteomes" id="UP000034883">
    <property type="component" value="Chromosome"/>
</dbReference>
<feature type="domain" description="Protein kinase" evidence="6">
    <location>
        <begin position="254"/>
        <end position="511"/>
    </location>
</feature>
<keyword evidence="2 5" id="KW-0547">Nucleotide-binding</keyword>
<organism evidence="7 8">
    <name type="scientific">Sandaracinus amylolyticus</name>
    <dbReference type="NCBI Taxonomy" id="927083"/>
    <lineage>
        <taxon>Bacteria</taxon>
        <taxon>Pseudomonadati</taxon>
        <taxon>Myxococcota</taxon>
        <taxon>Polyangia</taxon>
        <taxon>Polyangiales</taxon>
        <taxon>Sandaracinaceae</taxon>
        <taxon>Sandaracinus</taxon>
    </lineage>
</organism>
<dbReference type="InterPro" id="IPR008271">
    <property type="entry name" value="Ser/Thr_kinase_AS"/>
</dbReference>
<keyword evidence="7" id="KW-0723">Serine/threonine-protein kinase</keyword>
<evidence type="ECO:0000256" key="5">
    <source>
        <dbReference type="PROSITE-ProRule" id="PRU10141"/>
    </source>
</evidence>
<evidence type="ECO:0000256" key="3">
    <source>
        <dbReference type="ARBA" id="ARBA00022777"/>
    </source>
</evidence>
<dbReference type="PROSITE" id="PS00107">
    <property type="entry name" value="PROTEIN_KINASE_ATP"/>
    <property type="match status" value="1"/>
</dbReference>
<dbReference type="EMBL" id="CP011125">
    <property type="protein sequence ID" value="AKF03617.1"/>
    <property type="molecule type" value="Genomic_DNA"/>
</dbReference>
<dbReference type="PANTHER" id="PTHR43289">
    <property type="entry name" value="MITOGEN-ACTIVATED PROTEIN KINASE KINASE KINASE 20-RELATED"/>
    <property type="match status" value="1"/>
</dbReference>
<evidence type="ECO:0000313" key="7">
    <source>
        <dbReference type="EMBL" id="AKF03617.1"/>
    </source>
</evidence>
<dbReference type="SUPFAM" id="SSF48452">
    <property type="entry name" value="TPR-like"/>
    <property type="match status" value="1"/>
</dbReference>
<reference evidence="7 8" key="1">
    <citation type="submission" date="2015-03" db="EMBL/GenBank/DDBJ databases">
        <title>Genome assembly of Sandaracinus amylolyticus DSM 53668.</title>
        <authorList>
            <person name="Sharma G."/>
            <person name="Subramanian S."/>
        </authorList>
    </citation>
    <scope>NUCLEOTIDE SEQUENCE [LARGE SCALE GENOMIC DNA]</scope>
    <source>
        <strain evidence="7 8">DSM 53668</strain>
    </source>
</reference>
<dbReference type="OrthoDB" id="5491317at2"/>
<feature type="binding site" evidence="5">
    <location>
        <position position="283"/>
    </location>
    <ligand>
        <name>ATP</name>
        <dbReference type="ChEBI" id="CHEBI:30616"/>
    </ligand>
</feature>
<dbReference type="InterPro" id="IPR011009">
    <property type="entry name" value="Kinase-like_dom_sf"/>
</dbReference>
<dbReference type="KEGG" id="samy:DB32_000766"/>
<dbReference type="PANTHER" id="PTHR43289:SF6">
    <property type="entry name" value="SERINE_THREONINE-PROTEIN KINASE NEKL-3"/>
    <property type="match status" value="1"/>
</dbReference>
<dbReference type="GO" id="GO:0004674">
    <property type="term" value="F:protein serine/threonine kinase activity"/>
    <property type="evidence" value="ECO:0007669"/>
    <property type="project" value="UniProtKB-KW"/>
</dbReference>
<sequence length="684" mass="73077">MAVDDAVVQALVREGRHEEAARICAEGGQPARAAELLAAVWKHAEAIRVATDAGLYDEAYRHAVGAQDRELAASLLSSLAARPEQASRAASYAEARGRTSDAARLREAAGELEAAATLHERAGELGDAARCWKELGDVRKAGMLYERRLRDTPDDAESAFELGQILARFGRWDHAARALQIAADREELAIPAGKLLVACFDALGMTDAAQSRLDVLRALEPSMPATVPELLRASFGDERGPRSASRDQLIAGRYRVVRALGAGGTGRVLLAEDAFYGREVAIKVLHAGSSGAAGRDALSRFAREAKVAAGIDHPNVVQVYEYQPDGPFLVMEHMSGGTLEDRLSNGDVATALPASVVQHVGRSVLSALEAVHRRGVVHRDLKPANVFFGRTGEVKLGDFGVAHLADLGATLTGAMMGTLAYMSPEQITGSSRPDASTDLYSLGVIVYRALTGVLPFPGPDFVAQHLELTPARAITHAPWIGEALDTLIASMLEKDPAARPRTASEVLEAWAHLPWAHIEQEAQLAPRSATPVTTRRSSAPPAPPVERWSIVDVKLDGTTIADDELLRRRVVIVPCDADRARSLRALARADSPFLQAVWSIDEEGGRAILELPQGEPARAALDRMRAEEIRIALEGLHAQGLVHGHVDAAHVVVAEGRAVLMLPLGARVGSAAADLEALARLAQR</sequence>
<keyword evidence="3 7" id="KW-0418">Kinase</keyword>
<protein>
    <submittedName>
        <fullName evidence="7">Serine/threonine protein kinase</fullName>
    </submittedName>
</protein>
<dbReference type="InterPro" id="IPR000719">
    <property type="entry name" value="Prot_kinase_dom"/>
</dbReference>
<dbReference type="PROSITE" id="PS50011">
    <property type="entry name" value="PROTEIN_KINASE_DOM"/>
    <property type="match status" value="1"/>
</dbReference>
<evidence type="ECO:0000259" key="6">
    <source>
        <dbReference type="PROSITE" id="PS50011"/>
    </source>
</evidence>
<dbReference type="SUPFAM" id="SSF56112">
    <property type="entry name" value="Protein kinase-like (PK-like)"/>
    <property type="match status" value="1"/>
</dbReference>
<evidence type="ECO:0000256" key="1">
    <source>
        <dbReference type="ARBA" id="ARBA00022679"/>
    </source>
</evidence>
<dbReference type="InterPro" id="IPR011990">
    <property type="entry name" value="TPR-like_helical_dom_sf"/>
</dbReference>
<proteinExistence type="predicted"/>
<dbReference type="GO" id="GO:0005524">
    <property type="term" value="F:ATP binding"/>
    <property type="evidence" value="ECO:0007669"/>
    <property type="project" value="UniProtKB-UniRule"/>
</dbReference>
<dbReference type="Gene3D" id="1.25.40.10">
    <property type="entry name" value="Tetratricopeptide repeat domain"/>
    <property type="match status" value="1"/>
</dbReference>
<dbReference type="CDD" id="cd14014">
    <property type="entry name" value="STKc_PknB_like"/>
    <property type="match status" value="1"/>
</dbReference>